<sequence length="139" mass="15193">MKQGLNGVEGLLVDNGRHLKLNPFGWRTRPAVAGVGAVEVMFAVVGCRSKQVIDAASREATSAPGNAPFVKVRRNRLDAQRPVVLANGEPEQKPDRVGFLFVDDQDLLFAGPTPFLDLRGVAERRARTVPEALPRVFQH</sequence>
<dbReference type="AlphaFoldDB" id="A0A371X8S5"/>
<evidence type="ECO:0000313" key="1">
    <source>
        <dbReference type="EMBL" id="RFC65623.1"/>
    </source>
</evidence>
<keyword evidence="2" id="KW-1185">Reference proteome</keyword>
<evidence type="ECO:0000313" key="2">
    <source>
        <dbReference type="Proteomes" id="UP000262379"/>
    </source>
</evidence>
<dbReference type="Proteomes" id="UP000262379">
    <property type="component" value="Unassembled WGS sequence"/>
</dbReference>
<comment type="caution">
    <text evidence="1">The sequence shown here is derived from an EMBL/GenBank/DDBJ whole genome shotgun (WGS) entry which is preliminary data.</text>
</comment>
<name>A0A371X8S5_9HYPH</name>
<accession>A0A371X8S5</accession>
<dbReference type="EMBL" id="QURN01000015">
    <property type="protein sequence ID" value="RFC65623.1"/>
    <property type="molecule type" value="Genomic_DNA"/>
</dbReference>
<proteinExistence type="predicted"/>
<reference evidence="2" key="1">
    <citation type="submission" date="2018-08" db="EMBL/GenBank/DDBJ databases">
        <authorList>
            <person name="Im W.T."/>
        </authorList>
    </citation>
    <scope>NUCLEOTIDE SEQUENCE [LARGE SCALE GENOMIC DNA]</scope>
    <source>
        <strain evidence="2">LA-28</strain>
    </source>
</reference>
<organism evidence="1 2">
    <name type="scientific">Mesorhizobium denitrificans</name>
    <dbReference type="NCBI Taxonomy" id="2294114"/>
    <lineage>
        <taxon>Bacteria</taxon>
        <taxon>Pseudomonadati</taxon>
        <taxon>Pseudomonadota</taxon>
        <taxon>Alphaproteobacteria</taxon>
        <taxon>Hyphomicrobiales</taxon>
        <taxon>Phyllobacteriaceae</taxon>
        <taxon>Mesorhizobium</taxon>
    </lineage>
</organism>
<protein>
    <submittedName>
        <fullName evidence="1">Uncharacterized protein</fullName>
    </submittedName>
</protein>
<gene>
    <name evidence="1" type="ORF">DY251_17765</name>
</gene>